<dbReference type="Pfam" id="PF02608">
    <property type="entry name" value="Bmp"/>
    <property type="match status" value="1"/>
</dbReference>
<evidence type="ECO:0000256" key="4">
    <source>
        <dbReference type="ARBA" id="ARBA00022729"/>
    </source>
</evidence>
<feature type="signal peptide" evidence="7">
    <location>
        <begin position="1"/>
        <end position="28"/>
    </location>
</feature>
<protein>
    <submittedName>
        <fullName evidence="9">BMP family ABC transporter substrate-binding protein</fullName>
    </submittedName>
</protein>
<comment type="subcellular location">
    <subcellularLocation>
        <location evidence="1">Cell membrane</location>
        <topology evidence="1">Lipid-anchor</topology>
    </subcellularLocation>
</comment>
<sequence length="333" mass="36263">MRRRKLFASLLLSLLTLTLTVSCRSPQATPPPTPVGTTSLKVAMILDGSHTDKSWSQGGYEGLKLIESQYGAQIDFQEGIHGDEQSIQALRSYAEQGYDLIIAHSGGYIAAAETVAKDFPTTKFAVVSTYAGNNQNLGAVGFRSGEVGYLTGYLAAMKTKTNKVGYIVGADYPIYQEEAALFERGAKARQPDIAVSTIFLGSWTDTEKATQEAMKLVDSGVDLLAINADEAGIAALEAVTQKEGVYVIGWTKDLYELAPDRMITSVLQDIPALVLNAATLVQQGRWEGKLYKFGLKEKIYDFAPFRGALTPEEEAEFKEIRDRVVTGRVDITP</sequence>
<organism evidence="9">
    <name type="scientific">Desertifilum tharense IPPAS B-1220</name>
    <dbReference type="NCBI Taxonomy" id="1781255"/>
    <lineage>
        <taxon>Bacteria</taxon>
        <taxon>Bacillati</taxon>
        <taxon>Cyanobacteriota</taxon>
        <taxon>Cyanophyceae</taxon>
        <taxon>Desertifilales</taxon>
        <taxon>Desertifilaceae</taxon>
        <taxon>Desertifilum</taxon>
    </lineage>
</organism>
<evidence type="ECO:0000259" key="8">
    <source>
        <dbReference type="Pfam" id="PF02608"/>
    </source>
</evidence>
<accession>A0A1E5QR37</accession>
<comment type="similarity">
    <text evidence="2">Belongs to the BMP lipoprotein family.</text>
</comment>
<gene>
    <name evidence="9" type="ORF">BH720_01290</name>
</gene>
<dbReference type="InterPro" id="IPR003760">
    <property type="entry name" value="PnrA-like"/>
</dbReference>
<proteinExistence type="inferred from homology"/>
<evidence type="ECO:0000313" key="9">
    <source>
        <dbReference type="EMBL" id="OEJ77129.1"/>
    </source>
</evidence>
<keyword evidence="5" id="KW-0472">Membrane</keyword>
<evidence type="ECO:0000256" key="5">
    <source>
        <dbReference type="ARBA" id="ARBA00023136"/>
    </source>
</evidence>
<keyword evidence="6" id="KW-0449">Lipoprotein</keyword>
<dbReference type="CDD" id="cd06304">
    <property type="entry name" value="PBP1_BmpA_Med_PnrA-like"/>
    <property type="match status" value="1"/>
</dbReference>
<dbReference type="Gene3D" id="3.40.50.2300">
    <property type="match status" value="2"/>
</dbReference>
<reference evidence="9" key="1">
    <citation type="submission" date="2016-09" db="EMBL/GenBank/DDBJ databases">
        <title>Draft genome of thermotolerant cyanobacterium Desertifilum sp. strain IPPAS B-1220.</title>
        <authorList>
            <person name="Sinetova M.A."/>
            <person name="Bolakhan K."/>
            <person name="Zayadan B.K."/>
            <person name="Mironov K.S."/>
            <person name="Ustinova V."/>
            <person name="Kupriyanova E.V."/>
            <person name="Sidorov R.A."/>
            <person name="Skrypnik A.N."/>
            <person name="Gogoleva N.E."/>
            <person name="Gogolev Y.V."/>
            <person name="Los D.A."/>
        </authorList>
    </citation>
    <scope>NUCLEOTIDE SEQUENCE [LARGE SCALE GENOMIC DNA]</scope>
    <source>
        <strain evidence="9">IPPAS B-1220</strain>
    </source>
</reference>
<evidence type="ECO:0000256" key="7">
    <source>
        <dbReference type="SAM" id="SignalP"/>
    </source>
</evidence>
<evidence type="ECO:0000256" key="3">
    <source>
        <dbReference type="ARBA" id="ARBA00022475"/>
    </source>
</evidence>
<keyword evidence="4 7" id="KW-0732">Signal</keyword>
<evidence type="ECO:0000256" key="1">
    <source>
        <dbReference type="ARBA" id="ARBA00004193"/>
    </source>
</evidence>
<evidence type="ECO:0000256" key="2">
    <source>
        <dbReference type="ARBA" id="ARBA00008610"/>
    </source>
</evidence>
<dbReference type="GO" id="GO:0005886">
    <property type="term" value="C:plasma membrane"/>
    <property type="evidence" value="ECO:0007669"/>
    <property type="project" value="UniProtKB-SubCell"/>
</dbReference>
<dbReference type="STRING" id="1781255.BH720_01290"/>
<dbReference type="PANTHER" id="PTHR34296">
    <property type="entry name" value="TRANSCRIPTIONAL ACTIVATOR PROTEIN MED"/>
    <property type="match status" value="1"/>
</dbReference>
<comment type="caution">
    <text evidence="9">The sequence shown here is derived from an EMBL/GenBank/DDBJ whole genome shotgun (WGS) entry which is preliminary data.</text>
</comment>
<dbReference type="PANTHER" id="PTHR34296:SF2">
    <property type="entry name" value="ABC TRANSPORTER GUANOSINE-BINDING PROTEIN NUPN"/>
    <property type="match status" value="1"/>
</dbReference>
<evidence type="ECO:0000256" key="6">
    <source>
        <dbReference type="ARBA" id="ARBA00023288"/>
    </source>
</evidence>
<feature type="domain" description="ABC transporter substrate-binding protein PnrA-like" evidence="8">
    <location>
        <begin position="41"/>
        <end position="303"/>
    </location>
</feature>
<dbReference type="SUPFAM" id="SSF53822">
    <property type="entry name" value="Periplasmic binding protein-like I"/>
    <property type="match status" value="1"/>
</dbReference>
<name>A0A1E5QR37_9CYAN</name>
<dbReference type="EMBL" id="MJGC01000016">
    <property type="protein sequence ID" value="OEJ77129.1"/>
    <property type="molecule type" value="Genomic_DNA"/>
</dbReference>
<dbReference type="InterPro" id="IPR028082">
    <property type="entry name" value="Peripla_BP_I"/>
</dbReference>
<dbReference type="InterPro" id="IPR050957">
    <property type="entry name" value="BMP_lipoprotein"/>
</dbReference>
<feature type="chain" id="PRO_5009184434" evidence="7">
    <location>
        <begin position="29"/>
        <end position="333"/>
    </location>
</feature>
<dbReference type="PROSITE" id="PS51257">
    <property type="entry name" value="PROKAR_LIPOPROTEIN"/>
    <property type="match status" value="1"/>
</dbReference>
<dbReference type="AlphaFoldDB" id="A0A1E5QR37"/>
<keyword evidence="3" id="KW-1003">Cell membrane</keyword>
<dbReference type="OrthoDB" id="9769871at2"/>